<reference evidence="2 3" key="1">
    <citation type="submission" date="2020-02" db="EMBL/GenBank/DDBJ databases">
        <title>Paenibacillus sp. nov., isolated from rhizosphere soil of tomato.</title>
        <authorList>
            <person name="Weon H.-Y."/>
            <person name="Lee S.A."/>
        </authorList>
    </citation>
    <scope>NUCLEOTIDE SEQUENCE [LARGE SCALE GENOMIC DNA]</scope>
    <source>
        <strain evidence="2 3">14171R-81</strain>
    </source>
</reference>
<protein>
    <submittedName>
        <fullName evidence="2">Phosphotransferase</fullName>
    </submittedName>
</protein>
<dbReference type="SUPFAM" id="SSF56112">
    <property type="entry name" value="Protein kinase-like (PK-like)"/>
    <property type="match status" value="1"/>
</dbReference>
<dbReference type="InterPro" id="IPR011009">
    <property type="entry name" value="Kinase-like_dom_sf"/>
</dbReference>
<keyword evidence="2" id="KW-0808">Transferase</keyword>
<dbReference type="EMBL" id="CP048286">
    <property type="protein sequence ID" value="QHW31685.1"/>
    <property type="molecule type" value="Genomic_DNA"/>
</dbReference>
<gene>
    <name evidence="2" type="ORF">GZH47_13095</name>
</gene>
<dbReference type="RefSeq" id="WP_162640491.1">
    <property type="nucleotide sequence ID" value="NZ_CP048286.1"/>
</dbReference>
<sequence>MISNVVRPDGTLDEAMIGSRETLYTGMNGQRVERLILASGERVIFKPLTNDSQHGREAWVYTHLLPSFPAIYPRLLAYSGWEGTDGAQAGMAFEAKAAEDDSTASASGASKAGGVRWCLFEDLGTLSHAFEVDAAEALMPLIAQWHSLPVEAWLDAPFLGPKPMIEALLQTVLQQEAALRTALIGVPFGDELLERVLVPLRDGGEALPASWNLRVLSHGDLHLGNYARVNGAVFVLDWEHVHLNSPHWDLYHLLDLSHPVFPKALDASDRERLLDRYLTESEGQGMARMAADGFKQDYARFSAVFSLWMLLLIEKDLAALNRAKALPAKWSPEQLARQRTETLDSFVQCAEMLG</sequence>
<proteinExistence type="predicted"/>
<dbReference type="Proteomes" id="UP000479114">
    <property type="component" value="Chromosome"/>
</dbReference>
<accession>A0A6C0NZL3</accession>
<organism evidence="2 3">
    <name type="scientific">Paenibacillus rhizovicinus</name>
    <dbReference type="NCBI Taxonomy" id="2704463"/>
    <lineage>
        <taxon>Bacteria</taxon>
        <taxon>Bacillati</taxon>
        <taxon>Bacillota</taxon>
        <taxon>Bacilli</taxon>
        <taxon>Bacillales</taxon>
        <taxon>Paenibacillaceae</taxon>
        <taxon>Paenibacillus</taxon>
    </lineage>
</organism>
<name>A0A6C0NZL3_9BACL</name>
<dbReference type="Pfam" id="PF01636">
    <property type="entry name" value="APH"/>
    <property type="match status" value="1"/>
</dbReference>
<keyword evidence="3" id="KW-1185">Reference proteome</keyword>
<dbReference type="AlphaFoldDB" id="A0A6C0NZL3"/>
<dbReference type="GO" id="GO:0016740">
    <property type="term" value="F:transferase activity"/>
    <property type="evidence" value="ECO:0007669"/>
    <property type="project" value="UniProtKB-KW"/>
</dbReference>
<dbReference type="InterPro" id="IPR002575">
    <property type="entry name" value="Aminoglycoside_PTrfase"/>
</dbReference>
<evidence type="ECO:0000313" key="2">
    <source>
        <dbReference type="EMBL" id="QHW31685.1"/>
    </source>
</evidence>
<dbReference type="Gene3D" id="3.90.1200.10">
    <property type="match status" value="1"/>
</dbReference>
<feature type="domain" description="Aminoglycoside phosphotransferase" evidence="1">
    <location>
        <begin position="126"/>
        <end position="290"/>
    </location>
</feature>
<dbReference type="KEGG" id="prz:GZH47_13095"/>
<evidence type="ECO:0000259" key="1">
    <source>
        <dbReference type="Pfam" id="PF01636"/>
    </source>
</evidence>
<evidence type="ECO:0000313" key="3">
    <source>
        <dbReference type="Proteomes" id="UP000479114"/>
    </source>
</evidence>